<dbReference type="EMBL" id="JAGXEW010000003">
    <property type="protein sequence ID" value="KAK1173063.1"/>
    <property type="molecule type" value="Genomic_DNA"/>
</dbReference>
<accession>A0AAD8GF84</accession>
<dbReference type="Gene3D" id="2.10.60.10">
    <property type="entry name" value="CD59"/>
    <property type="match status" value="1"/>
</dbReference>
<organism evidence="7 8">
    <name type="scientific">Acipenser oxyrinchus oxyrinchus</name>
    <dbReference type="NCBI Taxonomy" id="40147"/>
    <lineage>
        <taxon>Eukaryota</taxon>
        <taxon>Metazoa</taxon>
        <taxon>Chordata</taxon>
        <taxon>Craniata</taxon>
        <taxon>Vertebrata</taxon>
        <taxon>Euteleostomi</taxon>
        <taxon>Actinopterygii</taxon>
        <taxon>Chondrostei</taxon>
        <taxon>Acipenseriformes</taxon>
        <taxon>Acipenseridae</taxon>
        <taxon>Acipenser</taxon>
    </lineage>
</organism>
<dbReference type="SMART" id="SM00134">
    <property type="entry name" value="LU"/>
    <property type="match status" value="1"/>
</dbReference>
<evidence type="ECO:0000256" key="3">
    <source>
        <dbReference type="ARBA" id="ARBA00022729"/>
    </source>
</evidence>
<keyword evidence="5" id="KW-0325">Glycoprotein</keyword>
<dbReference type="PANTHER" id="PTHR16983:SF10">
    <property type="entry name" value="PROTEIN QUIVER"/>
    <property type="match status" value="1"/>
</dbReference>
<keyword evidence="3" id="KW-0732">Signal</keyword>
<dbReference type="PANTHER" id="PTHR16983">
    <property type="entry name" value="UPAR/LY6 DOMAIN-CONTAINING PROTEIN"/>
    <property type="match status" value="1"/>
</dbReference>
<keyword evidence="8" id="KW-1185">Reference proteome</keyword>
<reference evidence="7" key="1">
    <citation type="submission" date="2022-02" db="EMBL/GenBank/DDBJ databases">
        <title>Atlantic sturgeon de novo genome assembly.</title>
        <authorList>
            <person name="Stock M."/>
            <person name="Klopp C."/>
            <person name="Guiguen Y."/>
            <person name="Cabau C."/>
            <person name="Parinello H."/>
            <person name="Santidrian Yebra-Pimentel E."/>
            <person name="Kuhl H."/>
            <person name="Dirks R.P."/>
            <person name="Guessner J."/>
            <person name="Wuertz S."/>
            <person name="Du K."/>
            <person name="Schartl M."/>
        </authorList>
    </citation>
    <scope>NUCLEOTIDE SEQUENCE</scope>
    <source>
        <strain evidence="7">STURGEONOMICS-FGT-2020</strain>
        <tissue evidence="7">Whole blood</tissue>
    </source>
</reference>
<evidence type="ECO:0000256" key="1">
    <source>
        <dbReference type="ARBA" id="ARBA00004236"/>
    </source>
</evidence>
<protein>
    <submittedName>
        <fullName evidence="7">Prostate stem cell antigen-like</fullName>
    </submittedName>
</protein>
<dbReference type="SUPFAM" id="SSF57302">
    <property type="entry name" value="Snake toxin-like"/>
    <property type="match status" value="1"/>
</dbReference>
<sequence>MLLLSYFGIWKVEALTCYQCTTAFSNTDCNSKIQTCYSESKCKTTVTTVMGITAYSKGCAEERECSESASIVHIGVVGSRVQCCSASLCNVSGAAGARLNPQLLGVSAALLYLVGMVAV</sequence>
<dbReference type="InterPro" id="IPR045860">
    <property type="entry name" value="Snake_toxin-like_sf"/>
</dbReference>
<dbReference type="AlphaFoldDB" id="A0AAD8GF84"/>
<evidence type="ECO:0000259" key="6">
    <source>
        <dbReference type="SMART" id="SM00134"/>
    </source>
</evidence>
<evidence type="ECO:0000313" key="7">
    <source>
        <dbReference type="EMBL" id="KAK1173063.1"/>
    </source>
</evidence>
<dbReference type="InterPro" id="IPR051110">
    <property type="entry name" value="Ly-6/neurotoxin-like_GPI-ap"/>
</dbReference>
<dbReference type="Pfam" id="PF00087">
    <property type="entry name" value="Toxin_TOLIP"/>
    <property type="match status" value="1"/>
</dbReference>
<comment type="subcellular location">
    <subcellularLocation>
        <location evidence="1">Cell membrane</location>
    </subcellularLocation>
</comment>
<keyword evidence="2" id="KW-1003">Cell membrane</keyword>
<keyword evidence="4" id="KW-0472">Membrane</keyword>
<name>A0AAD8GF84_ACIOX</name>
<evidence type="ECO:0000256" key="4">
    <source>
        <dbReference type="ARBA" id="ARBA00023136"/>
    </source>
</evidence>
<evidence type="ECO:0000256" key="5">
    <source>
        <dbReference type="ARBA" id="ARBA00023180"/>
    </source>
</evidence>
<comment type="caution">
    <text evidence="7">The sequence shown here is derived from an EMBL/GenBank/DDBJ whole genome shotgun (WGS) entry which is preliminary data.</text>
</comment>
<evidence type="ECO:0000256" key="2">
    <source>
        <dbReference type="ARBA" id="ARBA00022475"/>
    </source>
</evidence>
<dbReference type="GO" id="GO:0005886">
    <property type="term" value="C:plasma membrane"/>
    <property type="evidence" value="ECO:0007669"/>
    <property type="project" value="UniProtKB-SubCell"/>
</dbReference>
<dbReference type="InterPro" id="IPR035076">
    <property type="entry name" value="Toxin/TOLIP"/>
</dbReference>
<dbReference type="InterPro" id="IPR016054">
    <property type="entry name" value="LY6_UPA_recep-like"/>
</dbReference>
<dbReference type="Proteomes" id="UP001230051">
    <property type="component" value="Unassembled WGS sequence"/>
</dbReference>
<gene>
    <name evidence="7" type="ORF">AOXY_G3093</name>
</gene>
<proteinExistence type="predicted"/>
<feature type="domain" description="UPAR/Ly6" evidence="6">
    <location>
        <begin position="15"/>
        <end position="104"/>
    </location>
</feature>
<evidence type="ECO:0000313" key="8">
    <source>
        <dbReference type="Proteomes" id="UP001230051"/>
    </source>
</evidence>